<comment type="caution">
    <text evidence="3">The sequence shown here is derived from an EMBL/GenBank/DDBJ whole genome shotgun (WGS) entry which is preliminary data.</text>
</comment>
<dbReference type="Proteomes" id="UP000256328">
    <property type="component" value="Unassembled WGS sequence"/>
</dbReference>
<dbReference type="OrthoDB" id="5150166at2759"/>
<name>A0A3D8QYI2_9HELO</name>
<evidence type="ECO:0000259" key="2">
    <source>
        <dbReference type="Pfam" id="PF20938"/>
    </source>
</evidence>
<dbReference type="AlphaFoldDB" id="A0A3D8QYI2"/>
<organism evidence="3 4">
    <name type="scientific">Coleophoma crateriformis</name>
    <dbReference type="NCBI Taxonomy" id="565419"/>
    <lineage>
        <taxon>Eukaryota</taxon>
        <taxon>Fungi</taxon>
        <taxon>Dikarya</taxon>
        <taxon>Ascomycota</taxon>
        <taxon>Pezizomycotina</taxon>
        <taxon>Leotiomycetes</taxon>
        <taxon>Helotiales</taxon>
        <taxon>Dermateaceae</taxon>
        <taxon>Coleophoma</taxon>
    </lineage>
</organism>
<dbReference type="Pfam" id="PF10022">
    <property type="entry name" value="DUF2264"/>
    <property type="match status" value="1"/>
</dbReference>
<reference evidence="3 4" key="1">
    <citation type="journal article" date="2018" name="IMA Fungus">
        <title>IMA Genome-F 9: Draft genome sequence of Annulohypoxylon stygium, Aspergillus mulundensis, Berkeleyomyces basicola (syn. Thielaviopsis basicola), Ceratocystis smalleyi, two Cercospora beticola strains, Coleophoma cylindrospora, Fusarium fracticaudum, Phialophora cf. hyalina, and Morchella septimelata.</title>
        <authorList>
            <person name="Wingfield B.D."/>
            <person name="Bills G.F."/>
            <person name="Dong Y."/>
            <person name="Huang W."/>
            <person name="Nel W.J."/>
            <person name="Swalarsk-Parry B.S."/>
            <person name="Vaghefi N."/>
            <person name="Wilken P.M."/>
            <person name="An Z."/>
            <person name="de Beer Z.W."/>
            <person name="De Vos L."/>
            <person name="Chen L."/>
            <person name="Duong T.A."/>
            <person name="Gao Y."/>
            <person name="Hammerbacher A."/>
            <person name="Kikkert J.R."/>
            <person name="Li Y."/>
            <person name="Li H."/>
            <person name="Li K."/>
            <person name="Li Q."/>
            <person name="Liu X."/>
            <person name="Ma X."/>
            <person name="Naidoo K."/>
            <person name="Pethybridge S.J."/>
            <person name="Sun J."/>
            <person name="Steenkamp E.T."/>
            <person name="van der Nest M.A."/>
            <person name="van Wyk S."/>
            <person name="Wingfield M.J."/>
            <person name="Xiong C."/>
            <person name="Yue Q."/>
            <person name="Zhang X."/>
        </authorList>
    </citation>
    <scope>NUCLEOTIDE SEQUENCE [LARGE SCALE GENOMIC DNA]</scope>
    <source>
        <strain evidence="3 4">BP5796</strain>
    </source>
</reference>
<dbReference type="PANTHER" id="PTHR35339">
    <property type="entry name" value="LINALOOL DEHYDRATASE_ISOMERASE DOMAIN-CONTAINING PROTEIN"/>
    <property type="match status" value="1"/>
</dbReference>
<gene>
    <name evidence="3" type="ORF">BP5796_09574</name>
</gene>
<accession>A0A3D8QYI2</accession>
<keyword evidence="4" id="KW-1185">Reference proteome</keyword>
<dbReference type="Pfam" id="PF20938">
    <property type="entry name" value="DUF2264_C"/>
    <property type="match status" value="1"/>
</dbReference>
<sequence>MPALPGFSGNAFRTREDCVEATFALLHALGPYKSPKGARIKIPVSTGVHFDETAAQLEGFARPLWGVGALLASESGYDADGQIQEELRSWVHGLFAGTDCTLPGGPNGEFWGPIKDMDQRMVEMEIVSFALLSAPAAFFPQQYGKFNSTNDVDSRKNWENVTSYLSSINDKEMPPTNWLWFRVLTNLALVNLGALSYTSLKTAMDNDLDTLESYHMGGGWSSDGTWSDNGRQADYYSGSFAIQFSQLLYAKYAADLDPDRCARFRERAKLFASDFLLYFDGHGAAIPFGRSLTYRFAMGGFWAMVALAEIPLPTDLTLGHVKGLLLRHLRWWAEKPEIFHSDGTLNIGFTYPNTYLSEDYNSPQSPYWCMKSLVAIALPADHEFWTCTERPHPISFSAPGALKEKGSAQNANVYIKALVKPRQILIHAPAHHFLLSSGQFCPWPIKASEAKYCKFAYSSSFGFSVPTGTLLQQIAPDSTLAISEDAGDTWKVRWKSDEPEFGYARFKSVGTDVMQIPALINTWIPSRASKIKVKTTLISPIAHWPHWHVRIHEISSRSEEIGDVDIQMCEGGFAVNSFQEDSGLALPQKRVGEIKANHRGILEGTAADKDSSVVFSSSGISGIVQLSTQQTQGVVLKPDSNTNLMMPRSLIPTIQQTVTLKAQQAPAIFITAVFAISAPELLSNTAQVLAEWKDRLVLKLGQDVQDEVITIHL</sequence>
<proteinExistence type="predicted"/>
<evidence type="ECO:0000313" key="3">
    <source>
        <dbReference type="EMBL" id="RDW66825.1"/>
    </source>
</evidence>
<evidence type="ECO:0000259" key="1">
    <source>
        <dbReference type="Pfam" id="PF10022"/>
    </source>
</evidence>
<feature type="domain" description="DUF2264" evidence="2">
    <location>
        <begin position="415"/>
        <end position="694"/>
    </location>
</feature>
<dbReference type="InterPro" id="IPR049237">
    <property type="entry name" value="DUF2264_C"/>
</dbReference>
<evidence type="ECO:0000313" key="4">
    <source>
        <dbReference type="Proteomes" id="UP000256328"/>
    </source>
</evidence>
<dbReference type="InterPro" id="IPR049349">
    <property type="entry name" value="DUF2264_N"/>
</dbReference>
<dbReference type="EMBL" id="PDLN01000014">
    <property type="protein sequence ID" value="RDW66825.1"/>
    <property type="molecule type" value="Genomic_DNA"/>
</dbReference>
<protein>
    <recommendedName>
        <fullName evidence="5">DUF2264 domain-containing protein</fullName>
    </recommendedName>
</protein>
<dbReference type="InterPro" id="IPR016624">
    <property type="entry name" value="UCP014753"/>
</dbReference>
<evidence type="ECO:0008006" key="5">
    <source>
        <dbReference type="Google" id="ProtNLM"/>
    </source>
</evidence>
<dbReference type="PIRSF" id="PIRSF014753">
    <property type="entry name" value="UCP014753"/>
    <property type="match status" value="1"/>
</dbReference>
<feature type="domain" description="DUF2264" evidence="1">
    <location>
        <begin position="14"/>
        <end position="391"/>
    </location>
</feature>
<dbReference type="PANTHER" id="PTHR35339:SF2">
    <property type="entry name" value="DUF2264 DOMAIN-CONTAINING PROTEIN-RELATED"/>
    <property type="match status" value="1"/>
</dbReference>